<dbReference type="InterPro" id="IPR004564">
    <property type="entry name" value="OM_lipoprot_carrier_LolA-like"/>
</dbReference>
<accession>A0A971M5D8</accession>
<keyword evidence="2" id="KW-0449">Lipoprotein</keyword>
<comment type="caution">
    <text evidence="2">The sequence shown here is derived from an EMBL/GenBank/DDBJ whole genome shotgun (WGS) entry which is preliminary data.</text>
</comment>
<dbReference type="Pfam" id="PF03548">
    <property type="entry name" value="LolA"/>
    <property type="match status" value="1"/>
</dbReference>
<dbReference type="SUPFAM" id="SSF89392">
    <property type="entry name" value="Prokaryotic lipoproteins and lipoprotein localization factors"/>
    <property type="match status" value="1"/>
</dbReference>
<dbReference type="InterPro" id="IPR029046">
    <property type="entry name" value="LolA/LolB/LppX"/>
</dbReference>
<sequence length="236" mass="27425">MEKTGMGSLVSVAAFVLFALWAVPGYGVESTVNAPIRPPETQAVRPDSERTPALDEIKKAYGDVKTLESSFRQSIYIASLKRERESKGEFFFKRQKGFLWRYKAPKVQFFLFDGKYLWQGEEEKPFVTREKINKEKTRGTFFDLIEDIARIDELFTLKEVRMAGEMELFELMPKKEGTVNAAKVWIDRQKRVRKIEIREFTGNTNVIEFSGIKVNRPVDDGKFVYKQGSRKEIIER</sequence>
<dbReference type="AlphaFoldDB" id="A0A971M5D8"/>
<reference evidence="2" key="2">
    <citation type="submission" date="2020-01" db="EMBL/GenBank/DDBJ databases">
        <authorList>
            <person name="Campanaro S."/>
        </authorList>
    </citation>
    <scope>NUCLEOTIDE SEQUENCE</scope>
    <source>
        <strain evidence="2">AS06rmzACSIP_7</strain>
    </source>
</reference>
<protein>
    <submittedName>
        <fullName evidence="2">Outer membrane lipoprotein carrier protein LolA</fullName>
    </submittedName>
</protein>
<name>A0A971M5D8_9BACT</name>
<keyword evidence="1" id="KW-0732">Signal</keyword>
<evidence type="ECO:0000256" key="1">
    <source>
        <dbReference type="ARBA" id="ARBA00022729"/>
    </source>
</evidence>
<gene>
    <name evidence="2" type="ORF">GXY80_12205</name>
</gene>
<proteinExistence type="predicted"/>
<organism evidence="2 3">
    <name type="scientific">Syntrophorhabdus aromaticivorans</name>
    <dbReference type="NCBI Taxonomy" id="328301"/>
    <lineage>
        <taxon>Bacteria</taxon>
        <taxon>Pseudomonadati</taxon>
        <taxon>Thermodesulfobacteriota</taxon>
        <taxon>Syntrophorhabdia</taxon>
        <taxon>Syntrophorhabdales</taxon>
        <taxon>Syntrophorhabdaceae</taxon>
        <taxon>Syntrophorhabdus</taxon>
    </lineage>
</organism>
<dbReference type="Proteomes" id="UP000777265">
    <property type="component" value="Unassembled WGS sequence"/>
</dbReference>
<dbReference type="PANTHER" id="PTHR35869">
    <property type="entry name" value="OUTER-MEMBRANE LIPOPROTEIN CARRIER PROTEIN"/>
    <property type="match status" value="1"/>
</dbReference>
<evidence type="ECO:0000313" key="3">
    <source>
        <dbReference type="Proteomes" id="UP000777265"/>
    </source>
</evidence>
<dbReference type="CDD" id="cd16325">
    <property type="entry name" value="LolA"/>
    <property type="match status" value="1"/>
</dbReference>
<dbReference type="PANTHER" id="PTHR35869:SF1">
    <property type="entry name" value="OUTER-MEMBRANE LIPOPROTEIN CARRIER PROTEIN"/>
    <property type="match status" value="1"/>
</dbReference>
<reference evidence="2" key="1">
    <citation type="journal article" date="2020" name="Biotechnol. Biofuels">
        <title>New insights from the biogas microbiome by comprehensive genome-resolved metagenomics of nearly 1600 species originating from multiple anaerobic digesters.</title>
        <authorList>
            <person name="Campanaro S."/>
            <person name="Treu L."/>
            <person name="Rodriguez-R L.M."/>
            <person name="Kovalovszki A."/>
            <person name="Ziels R.M."/>
            <person name="Maus I."/>
            <person name="Zhu X."/>
            <person name="Kougias P.G."/>
            <person name="Basile A."/>
            <person name="Luo G."/>
            <person name="Schluter A."/>
            <person name="Konstantinidis K.T."/>
            <person name="Angelidaki I."/>
        </authorList>
    </citation>
    <scope>NUCLEOTIDE SEQUENCE</scope>
    <source>
        <strain evidence="2">AS06rmzACSIP_7</strain>
    </source>
</reference>
<evidence type="ECO:0000313" key="2">
    <source>
        <dbReference type="EMBL" id="NLW36220.1"/>
    </source>
</evidence>
<dbReference type="EMBL" id="JAAYEE010000223">
    <property type="protein sequence ID" value="NLW36220.1"/>
    <property type="molecule type" value="Genomic_DNA"/>
</dbReference>
<dbReference type="Gene3D" id="2.50.20.10">
    <property type="entry name" value="Lipoprotein localisation LolA/LolB/LppX"/>
    <property type="match status" value="1"/>
</dbReference>